<dbReference type="Proteomes" id="UP000199323">
    <property type="component" value="Unassembled WGS sequence"/>
</dbReference>
<dbReference type="InterPro" id="IPR000182">
    <property type="entry name" value="GNAT_dom"/>
</dbReference>
<sequence>MTDPMSDVRTAHTAELSAAELAAIRALLDGAFAGHPDGAFTDGDWDHTLGGIHATIWEGTAPVAHACVVQRRLLHHGRALRTGYVEAVAVREDLRGRGYGAAVMAAAERFIRGAYELGALGSAEEATGFYAGRGWRLWQGRTSALTPGEGIVPTPDASEARWGHPRPKVGGGWIYVLPVAGVPLDLTGTLTCDWRDGDVW</sequence>
<dbReference type="RefSeq" id="WP_245796294.1">
    <property type="nucleotide sequence ID" value="NZ_FONG01000016.1"/>
</dbReference>
<dbReference type="PROSITE" id="PS51186">
    <property type="entry name" value="GNAT"/>
    <property type="match status" value="1"/>
</dbReference>
<dbReference type="Gene3D" id="3.40.630.30">
    <property type="match status" value="1"/>
</dbReference>
<protein>
    <submittedName>
        <fullName evidence="2">Aminoglycoside 2'-N-acetyltransferase I</fullName>
    </submittedName>
</protein>
<dbReference type="GO" id="GO:0016747">
    <property type="term" value="F:acyltransferase activity, transferring groups other than amino-acyl groups"/>
    <property type="evidence" value="ECO:0007669"/>
    <property type="project" value="InterPro"/>
</dbReference>
<dbReference type="SUPFAM" id="SSF55729">
    <property type="entry name" value="Acyl-CoA N-acyltransferases (Nat)"/>
    <property type="match status" value="1"/>
</dbReference>
<feature type="domain" description="N-acetyltransferase" evidence="1">
    <location>
        <begin position="11"/>
        <end position="167"/>
    </location>
</feature>
<accession>A0A1I2JA33</accession>
<evidence type="ECO:0000313" key="3">
    <source>
        <dbReference type="Proteomes" id="UP000199323"/>
    </source>
</evidence>
<reference evidence="2 3" key="1">
    <citation type="submission" date="2016-10" db="EMBL/GenBank/DDBJ databases">
        <authorList>
            <person name="de Groot N.N."/>
        </authorList>
    </citation>
    <scope>NUCLEOTIDE SEQUENCE [LARGE SCALE GENOMIC DNA]</scope>
    <source>
        <strain evidence="2 3">CGMCC 4.3510</strain>
    </source>
</reference>
<proteinExistence type="predicted"/>
<name>A0A1I2JA33_9ACTN</name>
<dbReference type="Pfam" id="PF00583">
    <property type="entry name" value="Acetyltransf_1"/>
    <property type="match status" value="1"/>
</dbReference>
<keyword evidence="2" id="KW-0808">Transferase</keyword>
<organism evidence="2 3">
    <name type="scientific">Actinacidiphila alni</name>
    <dbReference type="NCBI Taxonomy" id="380248"/>
    <lineage>
        <taxon>Bacteria</taxon>
        <taxon>Bacillati</taxon>
        <taxon>Actinomycetota</taxon>
        <taxon>Actinomycetes</taxon>
        <taxon>Kitasatosporales</taxon>
        <taxon>Streptomycetaceae</taxon>
        <taxon>Actinacidiphila</taxon>
    </lineage>
</organism>
<evidence type="ECO:0000259" key="1">
    <source>
        <dbReference type="PROSITE" id="PS51186"/>
    </source>
</evidence>
<dbReference type="AlphaFoldDB" id="A0A1I2JA33"/>
<dbReference type="STRING" id="380248.SAMN05216251_11682"/>
<gene>
    <name evidence="2" type="ORF">SAMN05216251_11682</name>
</gene>
<keyword evidence="3" id="KW-1185">Reference proteome</keyword>
<dbReference type="CDD" id="cd04301">
    <property type="entry name" value="NAT_SF"/>
    <property type="match status" value="1"/>
</dbReference>
<dbReference type="InterPro" id="IPR016181">
    <property type="entry name" value="Acyl_CoA_acyltransferase"/>
</dbReference>
<evidence type="ECO:0000313" key="2">
    <source>
        <dbReference type="EMBL" id="SFF49561.1"/>
    </source>
</evidence>
<dbReference type="EMBL" id="FONG01000016">
    <property type="protein sequence ID" value="SFF49561.1"/>
    <property type="molecule type" value="Genomic_DNA"/>
</dbReference>